<dbReference type="Gene3D" id="3.40.50.1980">
    <property type="entry name" value="Nitrogenase molybdenum iron protein domain"/>
    <property type="match status" value="2"/>
</dbReference>
<dbReference type="EMBL" id="JAFBDT010000018">
    <property type="protein sequence ID" value="MBM7562446.1"/>
    <property type="molecule type" value="Genomic_DNA"/>
</dbReference>
<dbReference type="PANTHER" id="PTHR30535">
    <property type="entry name" value="VITAMIN B12-BINDING PROTEIN"/>
    <property type="match status" value="1"/>
</dbReference>
<evidence type="ECO:0000256" key="1">
    <source>
        <dbReference type="ARBA" id="ARBA00008814"/>
    </source>
</evidence>
<dbReference type="RefSeq" id="WP_204664876.1">
    <property type="nucleotide sequence ID" value="NZ_JAFBDT010000018.1"/>
</dbReference>
<protein>
    <submittedName>
        <fullName evidence="4">Iron complex transport system substrate-binding protein</fullName>
    </submittedName>
</protein>
<dbReference type="InterPro" id="IPR050902">
    <property type="entry name" value="ABC_Transporter_SBP"/>
</dbReference>
<comment type="similarity">
    <text evidence="1">Belongs to the bacterial solute-binding protein 8 family.</text>
</comment>
<dbReference type="PROSITE" id="PS50983">
    <property type="entry name" value="FE_B12_PBP"/>
    <property type="match status" value="1"/>
</dbReference>
<feature type="domain" description="Fe/B12 periplasmic-binding" evidence="3">
    <location>
        <begin position="55"/>
        <end position="326"/>
    </location>
</feature>
<feature type="chain" id="PRO_5046975683" evidence="2">
    <location>
        <begin position="25"/>
        <end position="358"/>
    </location>
</feature>
<comment type="caution">
    <text evidence="4">The sequence shown here is derived from an EMBL/GenBank/DDBJ whole genome shotgun (WGS) entry which is preliminary data.</text>
</comment>
<evidence type="ECO:0000259" key="3">
    <source>
        <dbReference type="PROSITE" id="PS50983"/>
    </source>
</evidence>
<dbReference type="SUPFAM" id="SSF53807">
    <property type="entry name" value="Helical backbone' metal receptor"/>
    <property type="match status" value="1"/>
</dbReference>
<gene>
    <name evidence="4" type="ORF">JOC49_002006</name>
</gene>
<proteinExistence type="inferred from homology"/>
<dbReference type="PANTHER" id="PTHR30535:SF34">
    <property type="entry name" value="MOLYBDATE-BINDING PROTEIN MOLA"/>
    <property type="match status" value="1"/>
</dbReference>
<evidence type="ECO:0000313" key="5">
    <source>
        <dbReference type="Proteomes" id="UP000767854"/>
    </source>
</evidence>
<dbReference type="Gene3D" id="1.20.58.2180">
    <property type="match status" value="1"/>
</dbReference>
<dbReference type="Proteomes" id="UP000767854">
    <property type="component" value="Unassembled WGS sequence"/>
</dbReference>
<organism evidence="4 5">
    <name type="scientific">Fusibacter tunisiensis</name>
    <dbReference type="NCBI Taxonomy" id="1008308"/>
    <lineage>
        <taxon>Bacteria</taxon>
        <taxon>Bacillati</taxon>
        <taxon>Bacillota</taxon>
        <taxon>Clostridia</taxon>
        <taxon>Eubacteriales</taxon>
        <taxon>Eubacteriales Family XII. Incertae Sedis</taxon>
        <taxon>Fusibacter</taxon>
    </lineage>
</organism>
<accession>A0ABS2MSP9</accession>
<dbReference type="Pfam" id="PF01497">
    <property type="entry name" value="Peripla_BP_2"/>
    <property type="match status" value="1"/>
</dbReference>
<evidence type="ECO:0000256" key="2">
    <source>
        <dbReference type="SAM" id="SignalP"/>
    </source>
</evidence>
<reference evidence="4 5" key="1">
    <citation type="submission" date="2021-01" db="EMBL/GenBank/DDBJ databases">
        <title>Genomic Encyclopedia of Type Strains, Phase IV (KMG-IV): sequencing the most valuable type-strain genomes for metagenomic binning, comparative biology and taxonomic classification.</title>
        <authorList>
            <person name="Goeker M."/>
        </authorList>
    </citation>
    <scope>NUCLEOTIDE SEQUENCE [LARGE SCALE GENOMIC DNA]</scope>
    <source>
        <strain evidence="4 5">DSM 24436</strain>
    </source>
</reference>
<feature type="signal peptide" evidence="2">
    <location>
        <begin position="1"/>
        <end position="24"/>
    </location>
</feature>
<sequence length="358" mass="39470">MYRKISIPLILILAVIMVMTGCQSDAPNSNATTPDMRTIVDDAGRTHEIPTEIESVFSTGLMSSIYLYTLVPEKMIGWNNDLNESAFVYLPQEYIDLPVLGRWAGTSFTGNIEEILKLDPDVLINLGDINEEWIGISDAIQEELGIPVIMIDGSFNALSDAYKKGGDFLGAVNRGNALAEYAEGIQAEINTFKDAIASEEKLKVYLGSGQDALETSGKGSLNVELIELLGGEIVADGGSAGRFDTTIEQVIVWNPELIFLSDFSGIDQEVKKTVTAQDSVWQNVDAVKTGNLYTVPNLPFDWLNRPPSVMRLMGAQWLADVMYPDFVTWDVNARLVEFMDLFFGYELSPSDVENIIPE</sequence>
<name>A0ABS2MSP9_9FIRM</name>
<dbReference type="InterPro" id="IPR002491">
    <property type="entry name" value="ABC_transptr_periplasmic_BD"/>
</dbReference>
<keyword evidence="5" id="KW-1185">Reference proteome</keyword>
<dbReference type="PROSITE" id="PS51257">
    <property type="entry name" value="PROKAR_LIPOPROTEIN"/>
    <property type="match status" value="1"/>
</dbReference>
<keyword evidence="2" id="KW-0732">Signal</keyword>
<evidence type="ECO:0000313" key="4">
    <source>
        <dbReference type="EMBL" id="MBM7562446.1"/>
    </source>
</evidence>